<dbReference type="GO" id="GO:0008270">
    <property type="term" value="F:zinc ion binding"/>
    <property type="evidence" value="ECO:0007669"/>
    <property type="project" value="InterPro"/>
</dbReference>
<dbReference type="GO" id="GO:0005634">
    <property type="term" value="C:nucleus"/>
    <property type="evidence" value="ECO:0007669"/>
    <property type="project" value="TreeGrafter"/>
</dbReference>
<feature type="region of interest" description="Disordered" evidence="6">
    <location>
        <begin position="209"/>
        <end position="228"/>
    </location>
</feature>
<evidence type="ECO:0000256" key="3">
    <source>
        <dbReference type="ARBA" id="ARBA00023125"/>
    </source>
</evidence>
<dbReference type="PROSITE" id="PS00463">
    <property type="entry name" value="ZN2_CY6_FUNGAL_1"/>
    <property type="match status" value="1"/>
</dbReference>
<dbReference type="InParanoid" id="A0A194XMI0"/>
<organism evidence="8 9">
    <name type="scientific">Mollisia scopiformis</name>
    <name type="common">Conifer needle endophyte fungus</name>
    <name type="synonym">Phialocephala scopiformis</name>
    <dbReference type="NCBI Taxonomy" id="149040"/>
    <lineage>
        <taxon>Eukaryota</taxon>
        <taxon>Fungi</taxon>
        <taxon>Dikarya</taxon>
        <taxon>Ascomycota</taxon>
        <taxon>Pezizomycotina</taxon>
        <taxon>Leotiomycetes</taxon>
        <taxon>Helotiales</taxon>
        <taxon>Mollisiaceae</taxon>
        <taxon>Mollisia</taxon>
    </lineage>
</organism>
<feature type="compositionally biased region" description="Basic and acidic residues" evidence="6">
    <location>
        <begin position="34"/>
        <end position="43"/>
    </location>
</feature>
<protein>
    <recommendedName>
        <fullName evidence="7">Zn(2)-C6 fungal-type domain-containing protein</fullName>
    </recommendedName>
</protein>
<dbReference type="InterPro" id="IPR036864">
    <property type="entry name" value="Zn2-C6_fun-type_DNA-bd_sf"/>
</dbReference>
<dbReference type="Proteomes" id="UP000070700">
    <property type="component" value="Unassembled WGS sequence"/>
</dbReference>
<dbReference type="Pfam" id="PF00172">
    <property type="entry name" value="Zn_clus"/>
    <property type="match status" value="1"/>
</dbReference>
<keyword evidence="1" id="KW-0479">Metal-binding</keyword>
<dbReference type="InterPro" id="IPR007219">
    <property type="entry name" value="XnlR_reg_dom"/>
</dbReference>
<dbReference type="Gene3D" id="4.10.240.10">
    <property type="entry name" value="Zn(2)-C6 fungal-type DNA-binding domain"/>
    <property type="match status" value="1"/>
</dbReference>
<dbReference type="CDD" id="cd00067">
    <property type="entry name" value="GAL4"/>
    <property type="match status" value="1"/>
</dbReference>
<dbReference type="GO" id="GO:0000981">
    <property type="term" value="F:DNA-binding transcription factor activity, RNA polymerase II-specific"/>
    <property type="evidence" value="ECO:0007669"/>
    <property type="project" value="InterPro"/>
</dbReference>
<evidence type="ECO:0000313" key="8">
    <source>
        <dbReference type="EMBL" id="KUJ21336.1"/>
    </source>
</evidence>
<gene>
    <name evidence="8" type="ORF">LY89DRAFT_715544</name>
</gene>
<dbReference type="AlphaFoldDB" id="A0A194XMI0"/>
<dbReference type="PROSITE" id="PS50048">
    <property type="entry name" value="ZN2_CY6_FUNGAL_2"/>
    <property type="match status" value="1"/>
</dbReference>
<keyword evidence="9" id="KW-1185">Reference proteome</keyword>
<dbReference type="Pfam" id="PF04082">
    <property type="entry name" value="Fungal_trans"/>
    <property type="match status" value="1"/>
</dbReference>
<dbReference type="KEGG" id="psco:LY89DRAFT_715544"/>
<keyword evidence="2" id="KW-0805">Transcription regulation</keyword>
<dbReference type="STRING" id="149040.A0A194XMI0"/>
<dbReference type="SMART" id="SM00906">
    <property type="entry name" value="Fungal_trans"/>
    <property type="match status" value="1"/>
</dbReference>
<keyword evidence="3" id="KW-0238">DNA-binding</keyword>
<dbReference type="InterPro" id="IPR051127">
    <property type="entry name" value="Fungal_SecMet_Regulators"/>
</dbReference>
<reference evidence="8 9" key="1">
    <citation type="submission" date="2015-10" db="EMBL/GenBank/DDBJ databases">
        <title>Full genome of DAOMC 229536 Phialocephala scopiformis, a fungal endophyte of spruce producing the potent anti-insectan compound rugulosin.</title>
        <authorList>
            <consortium name="DOE Joint Genome Institute"/>
            <person name="Walker A.K."/>
            <person name="Frasz S.L."/>
            <person name="Seifert K.A."/>
            <person name="Miller J.D."/>
            <person name="Mondo S.J."/>
            <person name="Labutti K."/>
            <person name="Lipzen A."/>
            <person name="Dockter R."/>
            <person name="Kennedy M."/>
            <person name="Grigoriev I.V."/>
            <person name="Spatafora J.W."/>
        </authorList>
    </citation>
    <scope>NUCLEOTIDE SEQUENCE [LARGE SCALE GENOMIC DNA]</scope>
    <source>
        <strain evidence="8 9">CBS 120377</strain>
    </source>
</reference>
<accession>A0A194XMI0</accession>
<dbReference type="EMBL" id="KQ947408">
    <property type="protein sequence ID" value="KUJ21336.1"/>
    <property type="molecule type" value="Genomic_DNA"/>
</dbReference>
<keyword evidence="4" id="KW-0804">Transcription</keyword>
<evidence type="ECO:0000256" key="6">
    <source>
        <dbReference type="SAM" id="MobiDB-lite"/>
    </source>
</evidence>
<feature type="domain" description="Zn(2)-C6 fungal-type" evidence="7">
    <location>
        <begin position="52"/>
        <end position="84"/>
    </location>
</feature>
<dbReference type="RefSeq" id="XP_018075691.1">
    <property type="nucleotide sequence ID" value="XM_018218216.1"/>
</dbReference>
<dbReference type="PANTHER" id="PTHR47424">
    <property type="entry name" value="REGULATORY PROTEIN GAL4"/>
    <property type="match status" value="1"/>
</dbReference>
<evidence type="ECO:0000256" key="5">
    <source>
        <dbReference type="ARBA" id="ARBA00023242"/>
    </source>
</evidence>
<dbReference type="InterPro" id="IPR001138">
    <property type="entry name" value="Zn2Cys6_DnaBD"/>
</dbReference>
<evidence type="ECO:0000313" key="9">
    <source>
        <dbReference type="Proteomes" id="UP000070700"/>
    </source>
</evidence>
<dbReference type="PANTHER" id="PTHR47424:SF3">
    <property type="entry name" value="REGULATORY PROTEIN GAL4"/>
    <property type="match status" value="1"/>
</dbReference>
<dbReference type="SUPFAM" id="SSF57701">
    <property type="entry name" value="Zn2/Cys6 DNA-binding domain"/>
    <property type="match status" value="1"/>
</dbReference>
<dbReference type="GeneID" id="28827942"/>
<name>A0A194XMI0_MOLSC</name>
<evidence type="ECO:0000256" key="4">
    <source>
        <dbReference type="ARBA" id="ARBA00023163"/>
    </source>
</evidence>
<evidence type="ECO:0000256" key="2">
    <source>
        <dbReference type="ARBA" id="ARBA00023015"/>
    </source>
</evidence>
<dbReference type="GO" id="GO:0000435">
    <property type="term" value="P:positive regulation of transcription from RNA polymerase II promoter by galactose"/>
    <property type="evidence" value="ECO:0007669"/>
    <property type="project" value="TreeGrafter"/>
</dbReference>
<dbReference type="OrthoDB" id="3364175at2759"/>
<evidence type="ECO:0000256" key="1">
    <source>
        <dbReference type="ARBA" id="ARBA00022723"/>
    </source>
</evidence>
<dbReference type="GO" id="GO:0000978">
    <property type="term" value="F:RNA polymerase II cis-regulatory region sequence-specific DNA binding"/>
    <property type="evidence" value="ECO:0007669"/>
    <property type="project" value="TreeGrafter"/>
</dbReference>
<dbReference type="GO" id="GO:0006351">
    <property type="term" value="P:DNA-templated transcription"/>
    <property type="evidence" value="ECO:0007669"/>
    <property type="project" value="InterPro"/>
</dbReference>
<feature type="compositionally biased region" description="Polar residues" evidence="6">
    <location>
        <begin position="211"/>
        <end position="228"/>
    </location>
</feature>
<dbReference type="CDD" id="cd12148">
    <property type="entry name" value="fungal_TF_MHR"/>
    <property type="match status" value="1"/>
</dbReference>
<dbReference type="SMART" id="SM00066">
    <property type="entry name" value="GAL4"/>
    <property type="match status" value="1"/>
</dbReference>
<keyword evidence="5" id="KW-0539">Nucleus</keyword>
<feature type="region of interest" description="Disordered" evidence="6">
    <location>
        <begin position="25"/>
        <end position="47"/>
    </location>
</feature>
<proteinExistence type="predicted"/>
<sequence>MDQLSTRVLLFFQSSMADEVLQDNPALETPAPDNIHHDDDAPPSKRRKIPLACSTCRDKKSRCDGKRPTCSACAKRKTATKCEYEESTLKTQRDIAILESRVRELEGIKTSSIFEHEEPTVRLQHGNFLQENTRPRDGLPLDVVLHHPRKCSEEDANLKSMTHITSDLNDALAIVPLDADGAHLFGTTSSASFLHSLKKTIAPTHGIDTAHASQSSTINSRVKQNSSKLGHGSDTISFFLPTRKQADRYTDCFWQFVHPIAPILHKTSFISLYLSIWLPLKQQNRDVHSATEDLTFLSTLSIMFAIGCQYDESIEPSRKAVLAERFYHQSRSLIMVDELDSVSLLTVQLLLLTGIYLLNSKYTNRCWNIIGLAIRNAQTLCLHEDNNKQGNQIRRETRRRVWYYCVYLDRLVAMIFGRPHMISSSTRVPLPILMDDEYLLSDGEGRQPVNTVSYLGLFLWSLKLFDIMSEVLALSNRQKEDATQSNEAGIPWWRSHLLDDILKIDRTLDHFLETLPSHLRPQQISGENRTDDRDNMQWRQAKILQCRRLYVRALLLRPVLLSAAQAHKSNPFHPATSSNELGERVATQVCIKCIETVHELVTAIYSSLHVNYQSPEWVTHYTFSCAMVLAAARICSFTDLDALQLSWSRCIAILLHYKEHIPSAPYAVQVLETLQQRGVSRTANDDEVGLDAPELNEFGGIEDFNVDWSYPLPDDLGEFDFNWMGHA</sequence>
<evidence type="ECO:0000259" key="7">
    <source>
        <dbReference type="PROSITE" id="PS50048"/>
    </source>
</evidence>